<dbReference type="PANTHER" id="PTHR11081">
    <property type="entry name" value="FLAP ENDONUCLEASE FAMILY MEMBER"/>
    <property type="match status" value="1"/>
</dbReference>
<evidence type="ECO:0000256" key="3">
    <source>
        <dbReference type="ARBA" id="ARBA00022705"/>
    </source>
</evidence>
<evidence type="ECO:0000313" key="19">
    <source>
        <dbReference type="Proteomes" id="UP000299102"/>
    </source>
</evidence>
<dbReference type="AlphaFoldDB" id="A0A4C2A419"/>
<dbReference type="Gene3D" id="1.10.150.20">
    <property type="entry name" value="5' to 3' exonuclease, C-terminal subdomain"/>
    <property type="match status" value="1"/>
</dbReference>
<keyword evidence="13" id="KW-0539">Nucleus</keyword>
<dbReference type="GO" id="GO:0004523">
    <property type="term" value="F:RNA-DNA hybrid ribonuclease activity"/>
    <property type="evidence" value="ECO:0007669"/>
    <property type="project" value="TreeGrafter"/>
</dbReference>
<dbReference type="CDD" id="cd09907">
    <property type="entry name" value="H3TH_FEN1-Euk"/>
    <property type="match status" value="1"/>
</dbReference>
<dbReference type="SUPFAM" id="SSF47807">
    <property type="entry name" value="5' to 3' exonuclease, C-terminal subdomain"/>
    <property type="match status" value="1"/>
</dbReference>
<dbReference type="GO" id="GO:0008409">
    <property type="term" value="F:5'-3' exonuclease activity"/>
    <property type="evidence" value="ECO:0007669"/>
    <property type="project" value="TreeGrafter"/>
</dbReference>
<evidence type="ECO:0000256" key="15">
    <source>
        <dbReference type="SAM" id="Coils"/>
    </source>
</evidence>
<evidence type="ECO:0000256" key="10">
    <source>
        <dbReference type="ARBA" id="ARBA00022842"/>
    </source>
</evidence>
<comment type="caution">
    <text evidence="18">The sequence shown here is derived from an EMBL/GenBank/DDBJ whole genome shotgun (WGS) entry which is preliminary data.</text>
</comment>
<dbReference type="Pfam" id="PF00867">
    <property type="entry name" value="XPG_I"/>
    <property type="match status" value="1"/>
</dbReference>
<dbReference type="GO" id="GO:0017108">
    <property type="term" value="F:5'-flap endonuclease activity"/>
    <property type="evidence" value="ECO:0007669"/>
    <property type="project" value="TreeGrafter"/>
</dbReference>
<keyword evidence="10" id="KW-0460">Magnesium</keyword>
<dbReference type="EMBL" id="BGZK01002668">
    <property type="protein sequence ID" value="GBP95691.1"/>
    <property type="molecule type" value="Genomic_DNA"/>
</dbReference>
<name>A0A4C2A419_EUMVA</name>
<keyword evidence="9" id="KW-0269">Exonuclease</keyword>
<protein>
    <submittedName>
        <fullName evidence="18">Flap endonuclease 1</fullName>
    </submittedName>
</protein>
<keyword evidence="4" id="KW-0540">Nuclease</keyword>
<dbReference type="SUPFAM" id="SSF88723">
    <property type="entry name" value="PIN domain-like"/>
    <property type="match status" value="1"/>
</dbReference>
<dbReference type="SMART" id="SM00485">
    <property type="entry name" value="XPGN"/>
    <property type="match status" value="1"/>
</dbReference>
<evidence type="ECO:0000256" key="2">
    <source>
        <dbReference type="ARBA" id="ARBA00022553"/>
    </source>
</evidence>
<dbReference type="GO" id="GO:0000287">
    <property type="term" value="F:magnesium ion binding"/>
    <property type="evidence" value="ECO:0007669"/>
    <property type="project" value="TreeGrafter"/>
</dbReference>
<keyword evidence="15" id="KW-0175">Coiled coil</keyword>
<evidence type="ECO:0000256" key="6">
    <source>
        <dbReference type="ARBA" id="ARBA00022759"/>
    </source>
</evidence>
<evidence type="ECO:0000256" key="13">
    <source>
        <dbReference type="ARBA" id="ARBA00023242"/>
    </source>
</evidence>
<dbReference type="STRING" id="151549.A0A4C2A419"/>
<dbReference type="Gene3D" id="3.40.50.1010">
    <property type="entry name" value="5'-nuclease"/>
    <property type="match status" value="2"/>
</dbReference>
<accession>A0A4C2A419</accession>
<evidence type="ECO:0000256" key="4">
    <source>
        <dbReference type="ARBA" id="ARBA00022722"/>
    </source>
</evidence>
<keyword evidence="5" id="KW-0479">Metal-binding</keyword>
<dbReference type="InterPro" id="IPR029060">
    <property type="entry name" value="PIN-like_dom_sf"/>
</dbReference>
<evidence type="ECO:0000256" key="9">
    <source>
        <dbReference type="ARBA" id="ARBA00022839"/>
    </source>
</evidence>
<dbReference type="InterPro" id="IPR006085">
    <property type="entry name" value="XPG_DNA_repair_N"/>
</dbReference>
<comment type="cofactor">
    <cofactor evidence="1">
        <name>Mg(2+)</name>
        <dbReference type="ChEBI" id="CHEBI:18420"/>
    </cofactor>
</comment>
<keyword evidence="2" id="KW-0597">Phosphoprotein</keyword>
<evidence type="ECO:0000256" key="7">
    <source>
        <dbReference type="ARBA" id="ARBA00022763"/>
    </source>
</evidence>
<keyword evidence="8" id="KW-0378">Hydrolase</keyword>
<reference evidence="18 19" key="1">
    <citation type="journal article" date="2019" name="Commun. Biol.">
        <title>The bagworm genome reveals a unique fibroin gene that provides high tensile strength.</title>
        <authorList>
            <person name="Kono N."/>
            <person name="Nakamura H."/>
            <person name="Ohtoshi R."/>
            <person name="Tomita M."/>
            <person name="Numata K."/>
            <person name="Arakawa K."/>
        </authorList>
    </citation>
    <scope>NUCLEOTIDE SEQUENCE [LARGE SCALE GENOMIC DNA]</scope>
</reference>
<dbReference type="InterPro" id="IPR006086">
    <property type="entry name" value="XPG-I_dom"/>
</dbReference>
<evidence type="ECO:0000259" key="17">
    <source>
        <dbReference type="SMART" id="SM00485"/>
    </source>
</evidence>
<organism evidence="18 19">
    <name type="scientific">Eumeta variegata</name>
    <name type="common">Bagworm moth</name>
    <name type="synonym">Eumeta japonica</name>
    <dbReference type="NCBI Taxonomy" id="151549"/>
    <lineage>
        <taxon>Eukaryota</taxon>
        <taxon>Metazoa</taxon>
        <taxon>Ecdysozoa</taxon>
        <taxon>Arthropoda</taxon>
        <taxon>Hexapoda</taxon>
        <taxon>Insecta</taxon>
        <taxon>Pterygota</taxon>
        <taxon>Neoptera</taxon>
        <taxon>Endopterygota</taxon>
        <taxon>Lepidoptera</taxon>
        <taxon>Glossata</taxon>
        <taxon>Ditrysia</taxon>
        <taxon>Tineoidea</taxon>
        <taxon>Psychidae</taxon>
        <taxon>Oiketicinae</taxon>
        <taxon>Eumeta</taxon>
    </lineage>
</organism>
<dbReference type="InterPro" id="IPR006084">
    <property type="entry name" value="XPG/Rad2"/>
</dbReference>
<feature type="domain" description="XPG-I" evidence="16">
    <location>
        <begin position="82"/>
        <end position="137"/>
    </location>
</feature>
<feature type="domain" description="XPG N-terminal" evidence="17">
    <location>
        <begin position="1"/>
        <end position="84"/>
    </location>
</feature>
<dbReference type="InterPro" id="IPR019974">
    <property type="entry name" value="XPG_CS"/>
</dbReference>
<keyword evidence="6 18" id="KW-0255">Endonuclease</keyword>
<sequence>MGIFGLSKLIADIAPHAVKESEIKHYFGHQLTSIDGETTSLMGTFYRTIRLVENGIKPVYIFDGKPPDLKAHQLNKRAEKREAEKELQKATEIAATEDMDALTFGSNVLLRHLTFSEARKMPVQEFHLDEVLKGLELTHNEFIDLCILLVCDYCGSIHDIRPKSIELIRQHKTLEAILNNIDKNKYQPPENWNFEQARIILGTKLQTLSLLRRVDASRFIADTCVRASSGIVGGLSGKGWCASPKVVSTPIPKEDGRRKEEQLQQEKQSRWWWARQEA</sequence>
<dbReference type="GO" id="GO:0006281">
    <property type="term" value="P:DNA repair"/>
    <property type="evidence" value="ECO:0007669"/>
    <property type="project" value="UniProtKB-KW"/>
</dbReference>
<keyword evidence="7" id="KW-0227">DNA damage</keyword>
<dbReference type="PANTHER" id="PTHR11081:SF9">
    <property type="entry name" value="FLAP ENDONUCLEASE 1"/>
    <property type="match status" value="1"/>
</dbReference>
<evidence type="ECO:0000256" key="1">
    <source>
        <dbReference type="ARBA" id="ARBA00001946"/>
    </source>
</evidence>
<dbReference type="GO" id="GO:0030145">
    <property type="term" value="F:manganese ion binding"/>
    <property type="evidence" value="ECO:0007669"/>
    <property type="project" value="TreeGrafter"/>
</dbReference>
<dbReference type="FunFam" id="1.10.150.20:FF:000009">
    <property type="entry name" value="Flap endonuclease 1"/>
    <property type="match status" value="1"/>
</dbReference>
<evidence type="ECO:0000313" key="18">
    <source>
        <dbReference type="EMBL" id="GBP95691.1"/>
    </source>
</evidence>
<keyword evidence="3" id="KW-0235">DNA replication</keyword>
<proteinExistence type="inferred from homology"/>
<dbReference type="PROSITE" id="PS00841">
    <property type="entry name" value="XPG_1"/>
    <property type="match status" value="1"/>
</dbReference>
<dbReference type="PRINTS" id="PR00853">
    <property type="entry name" value="XPGRADSUPER"/>
</dbReference>
<keyword evidence="11" id="KW-0496">Mitochondrion</keyword>
<keyword evidence="12" id="KW-0234">DNA repair</keyword>
<dbReference type="GO" id="GO:0005634">
    <property type="term" value="C:nucleus"/>
    <property type="evidence" value="ECO:0007669"/>
    <property type="project" value="TreeGrafter"/>
</dbReference>
<dbReference type="GO" id="GO:0006260">
    <property type="term" value="P:DNA replication"/>
    <property type="evidence" value="ECO:0007669"/>
    <property type="project" value="UniProtKB-KW"/>
</dbReference>
<dbReference type="InterPro" id="IPR036279">
    <property type="entry name" value="5-3_exonuclease_C_sf"/>
</dbReference>
<evidence type="ECO:0000256" key="5">
    <source>
        <dbReference type="ARBA" id="ARBA00022723"/>
    </source>
</evidence>
<dbReference type="Proteomes" id="UP000299102">
    <property type="component" value="Unassembled WGS sequence"/>
</dbReference>
<dbReference type="Pfam" id="PF00752">
    <property type="entry name" value="XPG_N"/>
    <property type="match status" value="1"/>
</dbReference>
<gene>
    <name evidence="18" type="primary">Fen1</name>
    <name evidence="18" type="ORF">EVAR_97698_1</name>
</gene>
<evidence type="ECO:0000256" key="12">
    <source>
        <dbReference type="ARBA" id="ARBA00023204"/>
    </source>
</evidence>
<dbReference type="OrthoDB" id="1937206at2759"/>
<keyword evidence="19" id="KW-1185">Reference proteome</keyword>
<comment type="similarity">
    <text evidence="14">Belongs to the XPG/RAD2 endonuclease family. FEN1 subfamily.</text>
</comment>
<feature type="coiled-coil region" evidence="15">
    <location>
        <begin position="69"/>
        <end position="100"/>
    </location>
</feature>
<evidence type="ECO:0000256" key="14">
    <source>
        <dbReference type="ARBA" id="ARBA00034726"/>
    </source>
</evidence>
<evidence type="ECO:0000259" key="16">
    <source>
        <dbReference type="SMART" id="SM00484"/>
    </source>
</evidence>
<evidence type="ECO:0000256" key="11">
    <source>
        <dbReference type="ARBA" id="ARBA00023128"/>
    </source>
</evidence>
<dbReference type="SMART" id="SM00484">
    <property type="entry name" value="XPGI"/>
    <property type="match status" value="1"/>
</dbReference>
<evidence type="ECO:0000256" key="8">
    <source>
        <dbReference type="ARBA" id="ARBA00022801"/>
    </source>
</evidence>